<organism evidence="9 10">
    <name type="scientific">Paludifilum halophilum</name>
    <dbReference type="NCBI Taxonomy" id="1642702"/>
    <lineage>
        <taxon>Bacteria</taxon>
        <taxon>Bacillati</taxon>
        <taxon>Bacillota</taxon>
        <taxon>Bacilli</taxon>
        <taxon>Bacillales</taxon>
        <taxon>Thermoactinomycetaceae</taxon>
        <taxon>Paludifilum</taxon>
    </lineage>
</organism>
<keyword evidence="10" id="KW-1185">Reference proteome</keyword>
<dbReference type="Gene3D" id="1.10.3470.10">
    <property type="entry name" value="ABC transporter involved in vitamin B12 uptake, BtuC"/>
    <property type="match status" value="1"/>
</dbReference>
<accession>A0A235B633</accession>
<dbReference type="FunFam" id="1.10.3470.10:FF:000001">
    <property type="entry name" value="Vitamin B12 ABC transporter permease BtuC"/>
    <property type="match status" value="1"/>
</dbReference>
<sequence length="320" mass="33335">MVLLALLGLSVFVYSIGSGEMTIAPWNVLTALIGQGSPADEMVIQTLRLPRALVALFVGASMAVAGSILQGIMRNPLASPDIIGITGGASVTAVAFLTLFSDWGARWLPAAAFVGGSITALLIYALAWKKGVSPLRLVLIGIGINSAANGLTTLLLILSPIYATSQAMAWLAGSVYASSWETVWTILPWFIVLVPLAMILSRQLNAQQMGEAIATQLGTSVQKQRFLLILVSIALATSAVAVSGPIGFIGLMSPHIARLLTGPSFGQLLPVSGLIGACLVLVADLIARTAFSPLDLPAGLFTAVLGAPFLIYLLYSHGRT</sequence>
<evidence type="ECO:0000256" key="2">
    <source>
        <dbReference type="ARBA" id="ARBA00007935"/>
    </source>
</evidence>
<protein>
    <submittedName>
        <fullName evidence="9">Iron ABC transporter permease</fullName>
    </submittedName>
</protein>
<evidence type="ECO:0000256" key="1">
    <source>
        <dbReference type="ARBA" id="ARBA00004651"/>
    </source>
</evidence>
<dbReference type="GO" id="GO:0033214">
    <property type="term" value="P:siderophore-iron import into cell"/>
    <property type="evidence" value="ECO:0007669"/>
    <property type="project" value="TreeGrafter"/>
</dbReference>
<feature type="transmembrane region" description="Helical" evidence="8">
    <location>
        <begin position="107"/>
        <end position="126"/>
    </location>
</feature>
<dbReference type="GO" id="GO:0022857">
    <property type="term" value="F:transmembrane transporter activity"/>
    <property type="evidence" value="ECO:0007669"/>
    <property type="project" value="InterPro"/>
</dbReference>
<evidence type="ECO:0000313" key="9">
    <source>
        <dbReference type="EMBL" id="OYD07055.1"/>
    </source>
</evidence>
<dbReference type="EMBL" id="NOWF01000008">
    <property type="protein sequence ID" value="OYD07055.1"/>
    <property type="molecule type" value="Genomic_DNA"/>
</dbReference>
<dbReference type="InterPro" id="IPR000522">
    <property type="entry name" value="ABC_transptr_permease_BtuC"/>
</dbReference>
<evidence type="ECO:0000256" key="8">
    <source>
        <dbReference type="SAM" id="Phobius"/>
    </source>
</evidence>
<feature type="transmembrane region" description="Helical" evidence="8">
    <location>
        <begin position="226"/>
        <end position="248"/>
    </location>
</feature>
<name>A0A235B633_9BACL</name>
<dbReference type="Proteomes" id="UP000215459">
    <property type="component" value="Unassembled WGS sequence"/>
</dbReference>
<keyword evidence="4" id="KW-1003">Cell membrane</keyword>
<feature type="transmembrane region" description="Helical" evidence="8">
    <location>
        <begin position="138"/>
        <end position="162"/>
    </location>
</feature>
<comment type="caution">
    <text evidence="9">The sequence shown here is derived from an EMBL/GenBank/DDBJ whole genome shotgun (WGS) entry which is preliminary data.</text>
</comment>
<feature type="transmembrane region" description="Helical" evidence="8">
    <location>
        <begin position="268"/>
        <end position="287"/>
    </location>
</feature>
<dbReference type="OrthoDB" id="9811721at2"/>
<evidence type="ECO:0000256" key="7">
    <source>
        <dbReference type="ARBA" id="ARBA00023136"/>
    </source>
</evidence>
<dbReference type="CDD" id="cd06550">
    <property type="entry name" value="TM_ABC_iron-siderophores_like"/>
    <property type="match status" value="1"/>
</dbReference>
<keyword evidence="6 8" id="KW-1133">Transmembrane helix</keyword>
<dbReference type="Pfam" id="PF01032">
    <property type="entry name" value="FecCD"/>
    <property type="match status" value="1"/>
</dbReference>
<feature type="transmembrane region" description="Helical" evidence="8">
    <location>
        <begin position="182"/>
        <end position="200"/>
    </location>
</feature>
<keyword evidence="5 8" id="KW-0812">Transmembrane</keyword>
<dbReference type="PANTHER" id="PTHR30472">
    <property type="entry name" value="FERRIC ENTEROBACTIN TRANSPORT SYSTEM PERMEASE PROTEIN"/>
    <property type="match status" value="1"/>
</dbReference>
<evidence type="ECO:0000313" key="10">
    <source>
        <dbReference type="Proteomes" id="UP000215459"/>
    </source>
</evidence>
<dbReference type="GO" id="GO:0005886">
    <property type="term" value="C:plasma membrane"/>
    <property type="evidence" value="ECO:0007669"/>
    <property type="project" value="UniProtKB-SubCell"/>
</dbReference>
<dbReference type="SUPFAM" id="SSF81345">
    <property type="entry name" value="ABC transporter involved in vitamin B12 uptake, BtuC"/>
    <property type="match status" value="1"/>
</dbReference>
<comment type="subcellular location">
    <subcellularLocation>
        <location evidence="1">Cell membrane</location>
        <topology evidence="1">Multi-pass membrane protein</topology>
    </subcellularLocation>
</comment>
<proteinExistence type="inferred from homology"/>
<dbReference type="AlphaFoldDB" id="A0A235B633"/>
<gene>
    <name evidence="9" type="ORF">CHM34_13710</name>
</gene>
<dbReference type="PANTHER" id="PTHR30472:SF24">
    <property type="entry name" value="FERRIC ENTEROBACTIN TRANSPORT SYSTEM PERMEASE PROTEIN FEPG"/>
    <property type="match status" value="1"/>
</dbReference>
<evidence type="ECO:0000256" key="5">
    <source>
        <dbReference type="ARBA" id="ARBA00022692"/>
    </source>
</evidence>
<evidence type="ECO:0000256" key="3">
    <source>
        <dbReference type="ARBA" id="ARBA00022448"/>
    </source>
</evidence>
<feature type="transmembrane region" description="Helical" evidence="8">
    <location>
        <begin position="294"/>
        <end position="315"/>
    </location>
</feature>
<feature type="transmembrane region" description="Helical" evidence="8">
    <location>
        <begin position="54"/>
        <end position="73"/>
    </location>
</feature>
<evidence type="ECO:0000256" key="4">
    <source>
        <dbReference type="ARBA" id="ARBA00022475"/>
    </source>
</evidence>
<dbReference type="InterPro" id="IPR037294">
    <property type="entry name" value="ABC_BtuC-like"/>
</dbReference>
<feature type="transmembrane region" description="Helical" evidence="8">
    <location>
        <begin position="82"/>
        <end position="101"/>
    </location>
</feature>
<reference evidence="9 10" key="1">
    <citation type="submission" date="2017-07" db="EMBL/GenBank/DDBJ databases">
        <title>The genome sequence of Paludifilum halophilum highlights mechanisms for microbial adaptation to high salt environemnts.</title>
        <authorList>
            <person name="Belbahri L."/>
        </authorList>
    </citation>
    <scope>NUCLEOTIDE SEQUENCE [LARGE SCALE GENOMIC DNA]</scope>
    <source>
        <strain evidence="9 10">DSM 102817</strain>
    </source>
</reference>
<comment type="similarity">
    <text evidence="2">Belongs to the binding-protein-dependent transport system permease family. FecCD subfamily.</text>
</comment>
<keyword evidence="7 8" id="KW-0472">Membrane</keyword>
<evidence type="ECO:0000256" key="6">
    <source>
        <dbReference type="ARBA" id="ARBA00022989"/>
    </source>
</evidence>
<keyword evidence="3" id="KW-0813">Transport</keyword>